<accession>A0A510E590</accession>
<dbReference type="EMBL" id="AP018930">
    <property type="protein sequence ID" value="BBG27649.1"/>
    <property type="molecule type" value="Genomic_DNA"/>
</dbReference>
<reference evidence="9" key="1">
    <citation type="submission" date="2018-09" db="EMBL/GenBank/DDBJ databases">
        <title>Complete Genome Sequencing of Sulfolobus sp. JCM 16834.</title>
        <authorList>
            <person name="Kato S."/>
            <person name="Itoh T."/>
            <person name="Ohkuma M."/>
        </authorList>
    </citation>
    <scope>NUCLEOTIDE SEQUENCE [LARGE SCALE GENOMIC DNA]</scope>
    <source>
        <strain evidence="9">IC-007</strain>
    </source>
</reference>
<dbReference type="SUPFAM" id="SSF55920">
    <property type="entry name" value="Creatinase/aminopeptidase"/>
    <property type="match status" value="1"/>
</dbReference>
<dbReference type="PROSITE" id="PS00491">
    <property type="entry name" value="PROLINE_PEPTIDASE"/>
    <property type="match status" value="1"/>
</dbReference>
<evidence type="ECO:0000313" key="6">
    <source>
        <dbReference type="EMBL" id="BBG24864.1"/>
    </source>
</evidence>
<evidence type="ECO:0000259" key="4">
    <source>
        <dbReference type="Pfam" id="PF00557"/>
    </source>
</evidence>
<dbReference type="EMBL" id="AP018929">
    <property type="protein sequence ID" value="BBG24864.1"/>
    <property type="molecule type" value="Genomic_DNA"/>
</dbReference>
<accession>A0A510DXD7</accession>
<dbReference type="InterPro" id="IPR000994">
    <property type="entry name" value="Pept_M24"/>
</dbReference>
<dbReference type="KEGG" id="step:IC006_2198"/>
<dbReference type="Pfam" id="PF00557">
    <property type="entry name" value="Peptidase_M24"/>
    <property type="match status" value="1"/>
</dbReference>
<dbReference type="PANTHER" id="PTHR46112">
    <property type="entry name" value="AMINOPEPTIDASE"/>
    <property type="match status" value="1"/>
</dbReference>
<gene>
    <name evidence="6" type="ORF">IC006_2198</name>
    <name evidence="7" type="ORF">IC007_2203</name>
</gene>
<comment type="similarity">
    <text evidence="3">Belongs to the peptidase M24B family.</text>
</comment>
<dbReference type="InterPro" id="IPR001131">
    <property type="entry name" value="Peptidase_M24B_aminopep-P_CS"/>
</dbReference>
<name>A0A510E590_9CREN</name>
<reference evidence="7 8" key="2">
    <citation type="journal article" date="2020" name="Int. J. Syst. Evol. Microbiol.">
        <title>Sulfuracidifex tepidarius gen. nov., sp. nov. and transfer of Sulfolobus metallicus Huber and Stetter 1992 to the genus Sulfuracidifex as Sulfuracidifex metallicus comb. nov.</title>
        <authorList>
            <person name="Itoh T."/>
            <person name="Miura T."/>
            <person name="Sakai H.D."/>
            <person name="Kato S."/>
            <person name="Ohkuma M."/>
            <person name="Takashina T."/>
        </authorList>
    </citation>
    <scope>NUCLEOTIDE SEQUENCE</scope>
    <source>
        <strain evidence="6 8">IC-006</strain>
        <strain evidence="7">IC-007</strain>
    </source>
</reference>
<dbReference type="InterPro" id="IPR029149">
    <property type="entry name" value="Creatin/AminoP/Spt16_N"/>
</dbReference>
<keyword evidence="1 3" id="KW-0479">Metal-binding</keyword>
<dbReference type="Gene3D" id="3.90.230.10">
    <property type="entry name" value="Creatinase/methionine aminopeptidase superfamily"/>
    <property type="match status" value="1"/>
</dbReference>
<dbReference type="GeneID" id="41718519"/>
<keyword evidence="8" id="KW-1185">Reference proteome</keyword>
<dbReference type="PANTHER" id="PTHR46112:SF9">
    <property type="entry name" value="XAA-PRO AMINOPEPTIDASE"/>
    <property type="match status" value="1"/>
</dbReference>
<sequence>MKRSRVDKLRDLMGKKEVDYVILGPTSNMFYLTGFTDEQMERPLLFIVSRDEAYFLAPKLYEEQLSQTGFSVLSYHDGEDPYSLTRMEKRSRVALDDQLWTAFTYQIEKRFSPTLSLASSLLMELRSRKEQEEIDIMMEGITTAESSFLDFLNEVKEGLSECELARKLEEEFSVRGVSPSFPTILTSGYNTSMPHLRCTNRKVKKGDVVIVDFGIKFKGYSTDSTRVVSVGSPNPEVKKVHDVVVRAQEEAESSVSGMKAKDVDRLARSVIEKEGMGNFFIHRTGHGIGIDVHEDPYISKGNEEAVDDNMTFTVEPGVYIPGKFGVRVEDMVLMKGRVRPMNSLSKEIYIV</sequence>
<dbReference type="InterPro" id="IPR000587">
    <property type="entry name" value="Creatinase_N"/>
</dbReference>
<dbReference type="Gene3D" id="3.40.350.10">
    <property type="entry name" value="Creatinase/prolidase N-terminal domain"/>
    <property type="match status" value="1"/>
</dbReference>
<dbReference type="RefSeq" id="WP_054846348.1">
    <property type="nucleotide sequence ID" value="NZ_AP018929.1"/>
</dbReference>
<dbReference type="InterPro" id="IPR050659">
    <property type="entry name" value="Peptidase_M24B"/>
</dbReference>
<dbReference type="Proteomes" id="UP000322983">
    <property type="component" value="Chromosome"/>
</dbReference>
<evidence type="ECO:0000256" key="1">
    <source>
        <dbReference type="ARBA" id="ARBA00022723"/>
    </source>
</evidence>
<dbReference type="GO" id="GO:0016787">
    <property type="term" value="F:hydrolase activity"/>
    <property type="evidence" value="ECO:0007669"/>
    <property type="project" value="UniProtKB-KW"/>
</dbReference>
<proteinExistence type="inferred from homology"/>
<protein>
    <submittedName>
        <fullName evidence="7">Xaa-Pro dipeptidase</fullName>
    </submittedName>
</protein>
<evidence type="ECO:0000259" key="5">
    <source>
        <dbReference type="Pfam" id="PF01321"/>
    </source>
</evidence>
<keyword evidence="2" id="KW-0378">Hydrolase</keyword>
<evidence type="ECO:0000313" key="9">
    <source>
        <dbReference type="Proteomes" id="UP000325030"/>
    </source>
</evidence>
<evidence type="ECO:0000256" key="2">
    <source>
        <dbReference type="ARBA" id="ARBA00022801"/>
    </source>
</evidence>
<evidence type="ECO:0000256" key="3">
    <source>
        <dbReference type="RuleBase" id="RU000590"/>
    </source>
</evidence>
<dbReference type="InterPro" id="IPR036005">
    <property type="entry name" value="Creatinase/aminopeptidase-like"/>
</dbReference>
<dbReference type="GO" id="GO:0046872">
    <property type="term" value="F:metal ion binding"/>
    <property type="evidence" value="ECO:0007669"/>
    <property type="project" value="UniProtKB-KW"/>
</dbReference>
<feature type="domain" description="Creatinase N-terminal" evidence="5">
    <location>
        <begin position="5"/>
        <end position="126"/>
    </location>
</feature>
<dbReference type="STRING" id="1294262.GCA_001316085_02303"/>
<dbReference type="AlphaFoldDB" id="A0A510E590"/>
<dbReference type="SUPFAM" id="SSF53092">
    <property type="entry name" value="Creatinase/prolidase N-terminal domain"/>
    <property type="match status" value="1"/>
</dbReference>
<dbReference type="CDD" id="cd01092">
    <property type="entry name" value="APP-like"/>
    <property type="match status" value="1"/>
</dbReference>
<evidence type="ECO:0000313" key="7">
    <source>
        <dbReference type="EMBL" id="BBG27649.1"/>
    </source>
</evidence>
<dbReference type="Proteomes" id="UP000325030">
    <property type="component" value="Chromosome"/>
</dbReference>
<dbReference type="Pfam" id="PF01321">
    <property type="entry name" value="Creatinase_N"/>
    <property type="match status" value="1"/>
</dbReference>
<dbReference type="OrthoDB" id="1346at2157"/>
<evidence type="ECO:0000313" key="8">
    <source>
        <dbReference type="Proteomes" id="UP000322983"/>
    </source>
</evidence>
<organism evidence="7 9">
    <name type="scientific">Sulfuracidifex tepidarius</name>
    <dbReference type="NCBI Taxonomy" id="1294262"/>
    <lineage>
        <taxon>Archaea</taxon>
        <taxon>Thermoproteota</taxon>
        <taxon>Thermoprotei</taxon>
        <taxon>Sulfolobales</taxon>
        <taxon>Sulfolobaceae</taxon>
        <taxon>Sulfuracidifex</taxon>
    </lineage>
</organism>
<feature type="domain" description="Peptidase M24" evidence="4">
    <location>
        <begin position="144"/>
        <end position="334"/>
    </location>
</feature>